<feature type="compositionally biased region" description="Polar residues" evidence="1">
    <location>
        <begin position="454"/>
        <end position="468"/>
    </location>
</feature>
<accession>A0ABQ4X0C8</accession>
<keyword evidence="4" id="KW-1185">Reference proteome</keyword>
<sequence length="849" mass="96537">MKLALQARNKYGFVDGTCLKYAYATSNVLSAQWDRCNAMVLTWIMNSVSHDVYMGLVYYDNCASVWKDLQETYDKFLMRLDECYHPVRSALLTRDTLPDVKDAYNTVSRDESHRGIPESYGVSETKINATSFVVKSFNNNKRNFNNNNNTKGFTSNVSNNRGPNPNLNCKNYGKIRHNVDRCYEIIRFPPVFKKFGNNANNVKQSFNANMDVKYDKQPSASTSFGFTPEQMKKLLSLISDIGPGNSHANMAGRCSFFNGNVWFNMNFCKFFCANNKFVVDVSSLNIIVGHPNGTLATISHIGNLKLTNNVVLYDVLVVPRYCKVLGTGSESGGLYLFDMPLKVSLGESNMVLSFHVSKLLWHNRLGHPVDQVLATLHNDLKISNWLCACELVHFDLWGPYRVTSKEGYKYFLTIVDDFSRAVWVYLIKSKDETAIIYSKCDSESDHLSFFDNLRPQSPNDEGRTSSVEDGSRPLHRHRFTDTTNLYQKEVSATHFGDQSLSEGNTDNSDLVPTQTVNDLDQNNDYSFKKYVSYAQLNRSNYYFATTLNKSVEPTSYIEALKDNNWVEAMNNEIEALNKNNTWSICVLPLGRKPIGCKWLFKIKYKASGEIEKYKARLVAKGFSQREGFDYDETFSLVVKMVIVRCLISIAVKYQLDVNNAFLYGDLVEDVYMTLPQRFDNDNGNKVWYCVFVGQSLVSWKSKKQNTISRSSAEAEYMSVASITCEVIWLGNLLYSLGLKGLYLVEIYCDSSLAIQIATSPVFYEKTNHFELDVHLVRENVVADVIKTIKIHIDDQNANILTKCLATVQHNMFCRNLGMTDLVSAKIVDKDQKEKGFVNTEVLDKFDSKA</sequence>
<organism evidence="3 4">
    <name type="scientific">Tanacetum coccineum</name>
    <dbReference type="NCBI Taxonomy" id="301880"/>
    <lineage>
        <taxon>Eukaryota</taxon>
        <taxon>Viridiplantae</taxon>
        <taxon>Streptophyta</taxon>
        <taxon>Embryophyta</taxon>
        <taxon>Tracheophyta</taxon>
        <taxon>Spermatophyta</taxon>
        <taxon>Magnoliopsida</taxon>
        <taxon>eudicotyledons</taxon>
        <taxon>Gunneridae</taxon>
        <taxon>Pentapetalae</taxon>
        <taxon>asterids</taxon>
        <taxon>campanulids</taxon>
        <taxon>Asterales</taxon>
        <taxon>Asteraceae</taxon>
        <taxon>Asteroideae</taxon>
        <taxon>Anthemideae</taxon>
        <taxon>Anthemidinae</taxon>
        <taxon>Tanacetum</taxon>
    </lineage>
</organism>
<proteinExistence type="predicted"/>
<dbReference type="InterPro" id="IPR013103">
    <property type="entry name" value="RVT_2"/>
</dbReference>
<feature type="domain" description="Reverse transcriptase Ty1/copia-type" evidence="2">
    <location>
        <begin position="579"/>
        <end position="687"/>
    </location>
</feature>
<dbReference type="CDD" id="cd09272">
    <property type="entry name" value="RNase_HI_RT_Ty1"/>
    <property type="match status" value="1"/>
</dbReference>
<comment type="caution">
    <text evidence="3">The sequence shown here is derived from an EMBL/GenBank/DDBJ whole genome shotgun (WGS) entry which is preliminary data.</text>
</comment>
<dbReference type="InterPro" id="IPR012337">
    <property type="entry name" value="RNaseH-like_sf"/>
</dbReference>
<evidence type="ECO:0000259" key="2">
    <source>
        <dbReference type="Pfam" id="PF07727"/>
    </source>
</evidence>
<feature type="region of interest" description="Disordered" evidence="1">
    <location>
        <begin position="451"/>
        <end position="475"/>
    </location>
</feature>
<dbReference type="Pfam" id="PF07727">
    <property type="entry name" value="RVT_2"/>
    <property type="match status" value="1"/>
</dbReference>
<dbReference type="SUPFAM" id="SSF53098">
    <property type="entry name" value="Ribonuclease H-like"/>
    <property type="match status" value="1"/>
</dbReference>
<reference evidence="3" key="1">
    <citation type="journal article" date="2022" name="Int. J. Mol. Sci.">
        <title>Draft Genome of Tanacetum Coccineum: Genomic Comparison of Closely Related Tanacetum-Family Plants.</title>
        <authorList>
            <person name="Yamashiro T."/>
            <person name="Shiraishi A."/>
            <person name="Nakayama K."/>
            <person name="Satake H."/>
        </authorList>
    </citation>
    <scope>NUCLEOTIDE SEQUENCE</scope>
</reference>
<evidence type="ECO:0000313" key="3">
    <source>
        <dbReference type="EMBL" id="GJS58582.1"/>
    </source>
</evidence>
<gene>
    <name evidence="3" type="ORF">Tco_0653366</name>
</gene>
<protein>
    <submittedName>
        <fullName evidence="3">Ribonuclease H-like domain-containing protein</fullName>
    </submittedName>
</protein>
<dbReference type="Gene3D" id="3.30.420.10">
    <property type="entry name" value="Ribonuclease H-like superfamily/Ribonuclease H"/>
    <property type="match status" value="1"/>
</dbReference>
<name>A0ABQ4X0C8_9ASTR</name>
<reference evidence="3" key="2">
    <citation type="submission" date="2022-01" db="EMBL/GenBank/DDBJ databases">
        <authorList>
            <person name="Yamashiro T."/>
            <person name="Shiraishi A."/>
            <person name="Satake H."/>
            <person name="Nakayama K."/>
        </authorList>
    </citation>
    <scope>NUCLEOTIDE SEQUENCE</scope>
</reference>
<dbReference type="PANTHER" id="PTHR11439">
    <property type="entry name" value="GAG-POL-RELATED RETROTRANSPOSON"/>
    <property type="match status" value="1"/>
</dbReference>
<dbReference type="InterPro" id="IPR036397">
    <property type="entry name" value="RNaseH_sf"/>
</dbReference>
<dbReference type="EMBL" id="BQNB010009090">
    <property type="protein sequence ID" value="GJS58582.1"/>
    <property type="molecule type" value="Genomic_DNA"/>
</dbReference>
<dbReference type="Proteomes" id="UP001151760">
    <property type="component" value="Unassembled WGS sequence"/>
</dbReference>
<feature type="compositionally biased region" description="Low complexity" evidence="1">
    <location>
        <begin position="146"/>
        <end position="156"/>
    </location>
</feature>
<evidence type="ECO:0000313" key="4">
    <source>
        <dbReference type="Proteomes" id="UP001151760"/>
    </source>
</evidence>
<dbReference type="PANTHER" id="PTHR11439:SF508">
    <property type="entry name" value="RNA-DIRECTED DNA POLYMERASE"/>
    <property type="match status" value="1"/>
</dbReference>
<evidence type="ECO:0000256" key="1">
    <source>
        <dbReference type="SAM" id="MobiDB-lite"/>
    </source>
</evidence>
<feature type="region of interest" description="Disordered" evidence="1">
    <location>
        <begin position="146"/>
        <end position="165"/>
    </location>
</feature>